<evidence type="ECO:0000313" key="4">
    <source>
        <dbReference type="Proteomes" id="UP000196440"/>
    </source>
</evidence>
<comment type="caution">
    <text evidence="3">The sequence shown here is derived from an EMBL/GenBank/DDBJ whole genome shotgun (WGS) entry which is preliminary data.</text>
</comment>
<evidence type="ECO:0000259" key="2">
    <source>
        <dbReference type="Pfam" id="PF07007"/>
    </source>
</evidence>
<organism evidence="3 4">
    <name type="scientific">Yersinia intermedia</name>
    <dbReference type="NCBI Taxonomy" id="631"/>
    <lineage>
        <taxon>Bacteria</taxon>
        <taxon>Pseudomonadati</taxon>
        <taxon>Pseudomonadota</taxon>
        <taxon>Gammaproteobacteria</taxon>
        <taxon>Enterobacterales</taxon>
        <taxon>Yersiniaceae</taxon>
        <taxon>Yersinia</taxon>
    </lineage>
</organism>
<dbReference type="Pfam" id="PF07007">
    <property type="entry name" value="LprI"/>
    <property type="match status" value="1"/>
</dbReference>
<dbReference type="EMBL" id="NHOI01000048">
    <property type="protein sequence ID" value="OVZ79844.1"/>
    <property type="molecule type" value="Genomic_DNA"/>
</dbReference>
<keyword evidence="1" id="KW-0732">Signal</keyword>
<proteinExistence type="predicted"/>
<evidence type="ECO:0000256" key="1">
    <source>
        <dbReference type="SAM" id="SignalP"/>
    </source>
</evidence>
<dbReference type="Proteomes" id="UP000196440">
    <property type="component" value="Unassembled WGS sequence"/>
</dbReference>
<reference evidence="3 4" key="1">
    <citation type="submission" date="2017-05" db="EMBL/GenBank/DDBJ databases">
        <title>Whole genome sequencing of Yersinia kristensenii.</title>
        <authorList>
            <person name="Campioni F."/>
        </authorList>
    </citation>
    <scope>NUCLEOTIDE SEQUENCE [LARGE SCALE GENOMIC DNA]</scope>
    <source>
        <strain evidence="3 4">CFSAN060536</strain>
    </source>
</reference>
<dbReference type="Gene3D" id="1.20.1270.180">
    <property type="match status" value="1"/>
</dbReference>
<protein>
    <recommendedName>
        <fullName evidence="2">Lysozyme inhibitor LprI-like N-terminal domain-containing protein</fullName>
    </recommendedName>
</protein>
<evidence type="ECO:0000313" key="3">
    <source>
        <dbReference type="EMBL" id="OVZ79844.1"/>
    </source>
</evidence>
<gene>
    <name evidence="3" type="ORF">CBW57_23135</name>
</gene>
<dbReference type="InterPro" id="IPR009739">
    <property type="entry name" value="LprI-like_N"/>
</dbReference>
<dbReference type="RefSeq" id="WP_087816659.1">
    <property type="nucleotide sequence ID" value="NZ_CBCPKE010000009.1"/>
</dbReference>
<feature type="signal peptide" evidence="1">
    <location>
        <begin position="1"/>
        <end position="18"/>
    </location>
</feature>
<feature type="chain" id="PRO_5012962089" description="Lysozyme inhibitor LprI-like N-terminal domain-containing protein" evidence="1">
    <location>
        <begin position="19"/>
        <end position="164"/>
    </location>
</feature>
<dbReference type="AlphaFoldDB" id="A0A208ZH99"/>
<sequence>MSKIIIPFLIAVFVNSYAYGAADVVDDRDFLNIEDCWNKWSEHNAEFSITHSCLKQEYKLSDAKLNKVYGDVYRFIEQYPRTWHTGKVDIEQLNLLKKAQRAWLQFRDKECELIISNEDVPNLSDPHSEAAWLSCMIMQTNTRTRQLQLYMNANDYYPSPLVRG</sequence>
<name>A0A208ZH99_YERIN</name>
<feature type="domain" description="Lysozyme inhibitor LprI-like N-terminal" evidence="2">
    <location>
        <begin position="51"/>
        <end position="147"/>
    </location>
</feature>
<accession>A0A208ZH99</accession>